<evidence type="ECO:0000313" key="9">
    <source>
        <dbReference type="Proteomes" id="UP001282284"/>
    </source>
</evidence>
<comment type="similarity">
    <text evidence="5">Belongs to the OXA1/ALB3/YidC family.</text>
</comment>
<reference evidence="8 9" key="1">
    <citation type="submission" date="2023-06" db="EMBL/GenBank/DDBJ databases">
        <title>Sporosarcina sp. nov., isolated from Korean traditional fermented seafood 'Jeotgal'.</title>
        <authorList>
            <person name="Yang A.I."/>
            <person name="Shin N.-R."/>
        </authorList>
    </citation>
    <scope>NUCLEOTIDE SEQUENCE [LARGE SCALE GENOMIC DNA]</scope>
    <source>
        <strain evidence="8 9">KCTC13119</strain>
    </source>
</reference>
<proteinExistence type="inferred from homology"/>
<protein>
    <submittedName>
        <fullName evidence="8">Membrane protein insertase YidC</fullName>
    </submittedName>
</protein>
<evidence type="ECO:0000256" key="6">
    <source>
        <dbReference type="SAM" id="Phobius"/>
    </source>
</evidence>
<dbReference type="PANTHER" id="PTHR12428">
    <property type="entry name" value="OXA1"/>
    <property type="match status" value="1"/>
</dbReference>
<sequence length="246" mass="28560">MNKKIKITLITLTFIFSAFYFKRILLALMEFTAIKFNYNYGLAIILVTLGIKLIMLIASFEFEISNKKRQILQPKFNVYFNQLKSNKDNNEVKDDIKQKIKDLESKYGINSFQGVGCLTLIIQLVIIICWYQVIRESTHIQQNKFLWIKLGGPDELLIFPVLIFITLLLNYYLNGVMNTRVKTLIYISLSIMIFIISLNLIGGVLLYLLTNILVTLIKDISLQIYCKKLIKNLDDSQVNISKIRKV</sequence>
<evidence type="ECO:0000256" key="5">
    <source>
        <dbReference type="RuleBase" id="RU003945"/>
    </source>
</evidence>
<evidence type="ECO:0000256" key="4">
    <source>
        <dbReference type="ARBA" id="ARBA00023136"/>
    </source>
</evidence>
<dbReference type="InterPro" id="IPR001708">
    <property type="entry name" value="YidC/ALB3/OXA1/COX18"/>
</dbReference>
<evidence type="ECO:0000256" key="3">
    <source>
        <dbReference type="ARBA" id="ARBA00022989"/>
    </source>
</evidence>
<dbReference type="Pfam" id="PF02096">
    <property type="entry name" value="60KD_IMP"/>
    <property type="match status" value="1"/>
</dbReference>
<dbReference type="NCBIfam" id="TIGR03592">
    <property type="entry name" value="yidC_oxa1_cterm"/>
    <property type="match status" value="1"/>
</dbReference>
<organism evidence="8 9">
    <name type="scientific">Sporosarcina saromensis</name>
    <dbReference type="NCBI Taxonomy" id="359365"/>
    <lineage>
        <taxon>Bacteria</taxon>
        <taxon>Bacillati</taxon>
        <taxon>Bacillota</taxon>
        <taxon>Bacilli</taxon>
        <taxon>Bacillales</taxon>
        <taxon>Caryophanaceae</taxon>
        <taxon>Sporosarcina</taxon>
    </lineage>
</organism>
<evidence type="ECO:0000256" key="2">
    <source>
        <dbReference type="ARBA" id="ARBA00022692"/>
    </source>
</evidence>
<keyword evidence="3 6" id="KW-1133">Transmembrane helix</keyword>
<feature type="transmembrane region" description="Helical" evidence="6">
    <location>
        <begin position="40"/>
        <end position="60"/>
    </location>
</feature>
<keyword evidence="4 6" id="KW-0472">Membrane</keyword>
<accession>A0ABU4GDJ1</accession>
<evidence type="ECO:0000313" key="8">
    <source>
        <dbReference type="EMBL" id="MDW0115054.1"/>
    </source>
</evidence>
<dbReference type="Proteomes" id="UP001282284">
    <property type="component" value="Unassembled WGS sequence"/>
</dbReference>
<keyword evidence="9" id="KW-1185">Reference proteome</keyword>
<feature type="transmembrane region" description="Helical" evidence="6">
    <location>
        <begin position="107"/>
        <end position="133"/>
    </location>
</feature>
<name>A0ABU4GDJ1_9BACL</name>
<dbReference type="PANTHER" id="PTHR12428:SF65">
    <property type="entry name" value="CYTOCHROME C OXIDASE ASSEMBLY PROTEIN COX18, MITOCHONDRIAL"/>
    <property type="match status" value="1"/>
</dbReference>
<gene>
    <name evidence="8" type="primary">yidC</name>
    <name evidence="8" type="ORF">QT711_17980</name>
</gene>
<evidence type="ECO:0000256" key="1">
    <source>
        <dbReference type="ARBA" id="ARBA00004141"/>
    </source>
</evidence>
<comment type="subcellular location">
    <subcellularLocation>
        <location evidence="1 5">Membrane</location>
        <topology evidence="1 5">Multi-pass membrane protein</topology>
    </subcellularLocation>
</comment>
<dbReference type="InterPro" id="IPR028055">
    <property type="entry name" value="YidC/Oxa/ALB_C"/>
</dbReference>
<comment type="caution">
    <text evidence="8">The sequence shown here is derived from an EMBL/GenBank/DDBJ whole genome shotgun (WGS) entry which is preliminary data.</text>
</comment>
<feature type="transmembrane region" description="Helical" evidence="6">
    <location>
        <begin position="156"/>
        <end position="173"/>
    </location>
</feature>
<feature type="transmembrane region" description="Helical" evidence="6">
    <location>
        <begin position="185"/>
        <end position="209"/>
    </location>
</feature>
<dbReference type="EMBL" id="JAUBDI010000028">
    <property type="protein sequence ID" value="MDW0115054.1"/>
    <property type="molecule type" value="Genomic_DNA"/>
</dbReference>
<feature type="transmembrane region" description="Helical" evidence="6">
    <location>
        <begin position="7"/>
        <end position="28"/>
    </location>
</feature>
<dbReference type="RefSeq" id="WP_317946569.1">
    <property type="nucleotide sequence ID" value="NZ_JAUBDI010000028.1"/>
</dbReference>
<keyword evidence="2 5" id="KW-0812">Transmembrane</keyword>
<feature type="domain" description="Membrane insertase YidC/Oxa/ALB C-terminal" evidence="7">
    <location>
        <begin position="40"/>
        <end position="220"/>
    </location>
</feature>
<evidence type="ECO:0000259" key="7">
    <source>
        <dbReference type="Pfam" id="PF02096"/>
    </source>
</evidence>